<feature type="signal peptide" evidence="2">
    <location>
        <begin position="1"/>
        <end position="29"/>
    </location>
</feature>
<keyword evidence="2" id="KW-0732">Signal</keyword>
<accession>A0A914WJ00</accession>
<name>A0A914WJ00_9BILA</name>
<evidence type="ECO:0000256" key="1">
    <source>
        <dbReference type="SAM" id="Phobius"/>
    </source>
</evidence>
<reference evidence="4" key="1">
    <citation type="submission" date="2022-11" db="UniProtKB">
        <authorList>
            <consortium name="WormBaseParasite"/>
        </authorList>
    </citation>
    <scope>IDENTIFICATION</scope>
</reference>
<dbReference type="AlphaFoldDB" id="A0A914WJ00"/>
<feature type="transmembrane region" description="Helical" evidence="1">
    <location>
        <begin position="93"/>
        <end position="118"/>
    </location>
</feature>
<dbReference type="Pfam" id="PF03229">
    <property type="entry name" value="Alpha_GJ"/>
    <property type="match status" value="1"/>
</dbReference>
<evidence type="ECO:0000313" key="4">
    <source>
        <dbReference type="WBParaSite" id="PSAMB.scaffold416size52110.g5614.t1"/>
    </source>
</evidence>
<evidence type="ECO:0000313" key="3">
    <source>
        <dbReference type="Proteomes" id="UP000887566"/>
    </source>
</evidence>
<keyword evidence="1" id="KW-0812">Transmembrane</keyword>
<keyword evidence="1" id="KW-1133">Transmembrane helix</keyword>
<keyword evidence="1" id="KW-0472">Membrane</keyword>
<keyword evidence="3" id="KW-1185">Reference proteome</keyword>
<dbReference type="WBParaSite" id="PSAMB.scaffold416size52110.g5614.t1">
    <property type="protein sequence ID" value="PSAMB.scaffold416size52110.g5614.t1"/>
    <property type="gene ID" value="PSAMB.scaffold416size52110.g5614"/>
</dbReference>
<dbReference type="Proteomes" id="UP000887566">
    <property type="component" value="Unplaced"/>
</dbReference>
<protein>
    <submittedName>
        <fullName evidence="4">Transmembrane protein</fullName>
    </submittedName>
</protein>
<feature type="chain" id="PRO_5038101664" evidence="2">
    <location>
        <begin position="30"/>
        <end position="154"/>
    </location>
</feature>
<sequence>MVARSIVPSLFAVSVCFLVLSVETTYVAATDDQSVATVNGSDSVIVTAISALDLNATNVDDAGNGTSTSLLQVYRQSQERFRYWLSDPYNHGIVMPAIIGVLAALTTVAMLCCINSCVKSSARRRRRRRIRNLADELKTDRKTLLGKDESDDEL</sequence>
<organism evidence="3 4">
    <name type="scientific">Plectus sambesii</name>
    <dbReference type="NCBI Taxonomy" id="2011161"/>
    <lineage>
        <taxon>Eukaryota</taxon>
        <taxon>Metazoa</taxon>
        <taxon>Ecdysozoa</taxon>
        <taxon>Nematoda</taxon>
        <taxon>Chromadorea</taxon>
        <taxon>Plectida</taxon>
        <taxon>Plectina</taxon>
        <taxon>Plectoidea</taxon>
        <taxon>Plectidae</taxon>
        <taxon>Plectus</taxon>
    </lineage>
</organism>
<dbReference type="InterPro" id="IPR004913">
    <property type="entry name" value="Herpes_gJ"/>
</dbReference>
<proteinExistence type="predicted"/>
<evidence type="ECO:0000256" key="2">
    <source>
        <dbReference type="SAM" id="SignalP"/>
    </source>
</evidence>